<dbReference type="HOGENOM" id="CLU_1025638_0_0_6"/>
<dbReference type="GeneID" id="45715007"/>
<dbReference type="EMBL" id="CP006731">
    <property type="protein sequence ID" value="AHB69863.1"/>
    <property type="molecule type" value="Genomic_DNA"/>
</dbReference>
<evidence type="ECO:0000313" key="3">
    <source>
        <dbReference type="Proteomes" id="UP000018545"/>
    </source>
</evidence>
<protein>
    <recommendedName>
        <fullName evidence="1">DUF4123 domain-containing protein</fullName>
    </recommendedName>
</protein>
<dbReference type="RefSeq" id="WP_007776186.1">
    <property type="nucleotide sequence ID" value="NC_023032.1"/>
</dbReference>
<reference evidence="2 3" key="1">
    <citation type="journal article" date="2014" name="Genome Announc.">
        <title>Complete Genome Sequence of Cronobacter sakazakii Strain CMCC 45402.</title>
        <authorList>
            <person name="Zhao Z."/>
            <person name="Wang L."/>
            <person name="Wang B."/>
            <person name="Liang H."/>
            <person name="Ye Q."/>
            <person name="Zeng M."/>
        </authorList>
    </citation>
    <scope>NUCLEOTIDE SEQUENCE [LARGE SCALE GENOMIC DNA]</scope>
    <source>
        <strain evidence="3">45402</strain>
    </source>
</reference>
<gene>
    <name evidence="2" type="ORF">P262_02119</name>
</gene>
<dbReference type="KEGG" id="csi:P262_02119"/>
<evidence type="ECO:0000259" key="1">
    <source>
        <dbReference type="Pfam" id="PF13503"/>
    </source>
</evidence>
<dbReference type="PATRIC" id="fig|1401659.3.peg.1492"/>
<organism evidence="2 3">
    <name type="scientific">Cronobacter malonaticus</name>
    <dbReference type="NCBI Taxonomy" id="413503"/>
    <lineage>
        <taxon>Bacteria</taxon>
        <taxon>Pseudomonadati</taxon>
        <taxon>Pseudomonadota</taxon>
        <taxon>Gammaproteobacteria</taxon>
        <taxon>Enterobacterales</taxon>
        <taxon>Enterobacteriaceae</taxon>
        <taxon>Cronobacter</taxon>
    </lineage>
</organism>
<sequence length="273" mass="30233">MDNTALFTALSVAREENISLLFEAGAQPEADFLAFRAKNENRLHSLYIHPQLTALQNYGPWLLDVDDTEQLQSDMNTLPGSVAVIVSTLNRPFLAIQLSRACTIVQPEGATALVRFYANHVITVLAACADYGWHACLFDGITQWWLPEGTQWQPLHIPPSQAETADNPIIRLDETTWQQIADNPLVKSVLSEWRKMASSHAFPACTQRRMVIRALDKAKSFGLDAPADRQLYALCYLNGGKKILESKTVRALLPGVVTGKESLANVLSRASEC</sequence>
<proteinExistence type="predicted"/>
<dbReference type="Proteomes" id="UP000018545">
    <property type="component" value="Chromosome"/>
</dbReference>
<name>V5TXI6_9ENTR</name>
<dbReference type="Pfam" id="PF13503">
    <property type="entry name" value="DUF4123"/>
    <property type="match status" value="1"/>
</dbReference>
<evidence type="ECO:0000313" key="2">
    <source>
        <dbReference type="EMBL" id="AHB69863.1"/>
    </source>
</evidence>
<feature type="domain" description="DUF4123" evidence="1">
    <location>
        <begin position="20"/>
        <end position="128"/>
    </location>
</feature>
<dbReference type="InterPro" id="IPR025391">
    <property type="entry name" value="DUF4123"/>
</dbReference>
<accession>V5TXI6</accession>
<dbReference type="AlphaFoldDB" id="V5TXI6"/>